<evidence type="ECO:0000313" key="3">
    <source>
        <dbReference type="EMBL" id="KAJ4390132.1"/>
    </source>
</evidence>
<dbReference type="CDD" id="cd05188">
    <property type="entry name" value="MDR"/>
    <property type="match status" value="1"/>
</dbReference>
<dbReference type="GO" id="GO:0016491">
    <property type="term" value="F:oxidoreductase activity"/>
    <property type="evidence" value="ECO:0007669"/>
    <property type="project" value="TreeGrafter"/>
</dbReference>
<dbReference type="InterPro" id="IPR051397">
    <property type="entry name" value="Zn-ADH-like_protein"/>
</dbReference>
<dbReference type="GO" id="GO:0005739">
    <property type="term" value="C:mitochondrion"/>
    <property type="evidence" value="ECO:0007669"/>
    <property type="project" value="TreeGrafter"/>
</dbReference>
<dbReference type="Gene3D" id="3.90.180.10">
    <property type="entry name" value="Medium-chain alcohol dehydrogenases, catalytic domain"/>
    <property type="match status" value="1"/>
</dbReference>
<dbReference type="Pfam" id="PF00107">
    <property type="entry name" value="ADH_zinc_N"/>
    <property type="match status" value="1"/>
</dbReference>
<dbReference type="SUPFAM" id="SSF50129">
    <property type="entry name" value="GroES-like"/>
    <property type="match status" value="1"/>
</dbReference>
<organism evidence="3 4">
    <name type="scientific">Gnomoniopsis smithogilvyi</name>
    <dbReference type="NCBI Taxonomy" id="1191159"/>
    <lineage>
        <taxon>Eukaryota</taxon>
        <taxon>Fungi</taxon>
        <taxon>Dikarya</taxon>
        <taxon>Ascomycota</taxon>
        <taxon>Pezizomycotina</taxon>
        <taxon>Sordariomycetes</taxon>
        <taxon>Sordariomycetidae</taxon>
        <taxon>Diaporthales</taxon>
        <taxon>Gnomoniaceae</taxon>
        <taxon>Gnomoniopsis</taxon>
    </lineage>
</organism>
<feature type="domain" description="Alcohol dehydrogenase-like N-terminal" evidence="2">
    <location>
        <begin position="43"/>
        <end position="157"/>
    </location>
</feature>
<dbReference type="Proteomes" id="UP001140453">
    <property type="component" value="Unassembled WGS sequence"/>
</dbReference>
<evidence type="ECO:0000259" key="1">
    <source>
        <dbReference type="Pfam" id="PF00107"/>
    </source>
</evidence>
<name>A0A9W8YQC7_9PEZI</name>
<dbReference type="InterPro" id="IPR013149">
    <property type="entry name" value="ADH-like_C"/>
</dbReference>
<dbReference type="EMBL" id="JAPEVB010000004">
    <property type="protein sequence ID" value="KAJ4390132.1"/>
    <property type="molecule type" value="Genomic_DNA"/>
</dbReference>
<gene>
    <name evidence="3" type="ORF">N0V93_007606</name>
</gene>
<evidence type="ECO:0000313" key="4">
    <source>
        <dbReference type="Proteomes" id="UP001140453"/>
    </source>
</evidence>
<dbReference type="InterPro" id="IPR036291">
    <property type="entry name" value="NAD(P)-bd_dom_sf"/>
</dbReference>
<protein>
    <recommendedName>
        <fullName evidence="5">Alcohol dehydrogenase</fullName>
    </recommendedName>
</protein>
<dbReference type="OrthoDB" id="5407715at2759"/>
<dbReference type="PANTHER" id="PTHR43677">
    <property type="entry name" value="SHORT-CHAIN DEHYDROGENASE/REDUCTASE"/>
    <property type="match status" value="1"/>
</dbReference>
<reference evidence="3" key="1">
    <citation type="submission" date="2022-10" db="EMBL/GenBank/DDBJ databases">
        <title>Tapping the CABI collections for fungal endophytes: first genome assemblies for Collariella, Neodidymelliopsis, Ascochyta clinopodiicola, Didymella pomorum, Didymosphaeria variabile, Neocosmospora piperis and Neocucurbitaria cava.</title>
        <authorList>
            <person name="Hill R."/>
        </authorList>
    </citation>
    <scope>NUCLEOTIDE SEQUENCE</scope>
    <source>
        <strain evidence="3">IMI 355082</strain>
    </source>
</reference>
<dbReference type="InterPro" id="IPR011032">
    <property type="entry name" value="GroES-like_sf"/>
</dbReference>
<dbReference type="Gene3D" id="3.40.50.720">
    <property type="entry name" value="NAD(P)-binding Rossmann-like Domain"/>
    <property type="match status" value="1"/>
</dbReference>
<sequence>MSTTNIHTTPLPPTYRALQFHSSSSPATIVTKTSPSLPPPLGTALVRPLQASIVGYSNEIFQNGNPRGYAYPLPFVPGPSCIGRLVAVPSDAPGLKPGQLVLVDAMIRARDQEADGAAFLLGFHGGMGASRSIMDNAWRDGTYAELAMVPVENVHVLDENILFGQLGYKMEDLGALMTLAVAFGGLDTAKLRPGETVIIAPATGSFGGAAVHVALALGAQVIAMGRNKAVLAELEVLGEGKIATAPLSGTVEGDLESIKTAATKLGSRRVDVFFEISPPKTVNEPGQTVPHITAALTALRKGGRAVFMGGIKEQVNVPLWEVVHGLKTLLGWWMYTAQQLNALIHLVEAGVLKLGDRRGFMCKGIFPLEKWDEAFDLAAREAKAGAFVLLQPTPD</sequence>
<dbReference type="Pfam" id="PF08240">
    <property type="entry name" value="ADH_N"/>
    <property type="match status" value="1"/>
</dbReference>
<accession>A0A9W8YQC7</accession>
<dbReference type="AlphaFoldDB" id="A0A9W8YQC7"/>
<comment type="caution">
    <text evidence="3">The sequence shown here is derived from an EMBL/GenBank/DDBJ whole genome shotgun (WGS) entry which is preliminary data.</text>
</comment>
<evidence type="ECO:0000259" key="2">
    <source>
        <dbReference type="Pfam" id="PF08240"/>
    </source>
</evidence>
<dbReference type="SUPFAM" id="SSF51735">
    <property type="entry name" value="NAD(P)-binding Rossmann-fold domains"/>
    <property type="match status" value="1"/>
</dbReference>
<dbReference type="InterPro" id="IPR013154">
    <property type="entry name" value="ADH-like_N"/>
</dbReference>
<feature type="domain" description="Alcohol dehydrogenase-like C-terminal" evidence="1">
    <location>
        <begin position="207"/>
        <end position="348"/>
    </location>
</feature>
<keyword evidence="4" id="KW-1185">Reference proteome</keyword>
<proteinExistence type="predicted"/>
<evidence type="ECO:0008006" key="5">
    <source>
        <dbReference type="Google" id="ProtNLM"/>
    </source>
</evidence>
<dbReference type="PANTHER" id="PTHR43677:SF4">
    <property type="entry name" value="QUINONE OXIDOREDUCTASE-LIKE PROTEIN 2"/>
    <property type="match status" value="1"/>
</dbReference>